<dbReference type="CDD" id="cd19077">
    <property type="entry name" value="AKR_AKR8A1-2"/>
    <property type="match status" value="1"/>
</dbReference>
<accession>A0A4Y9YPB2</accession>
<evidence type="ECO:0000259" key="2">
    <source>
        <dbReference type="Pfam" id="PF00248"/>
    </source>
</evidence>
<dbReference type="InterPro" id="IPR036812">
    <property type="entry name" value="NAD(P)_OxRdtase_dom_sf"/>
</dbReference>
<dbReference type="GO" id="GO:0016491">
    <property type="term" value="F:oxidoreductase activity"/>
    <property type="evidence" value="ECO:0007669"/>
    <property type="project" value="UniProtKB-KW"/>
</dbReference>
<dbReference type="InterPro" id="IPR050791">
    <property type="entry name" value="Aldo-Keto_reductase"/>
</dbReference>
<feature type="domain" description="NADP-dependent oxidoreductase" evidence="2">
    <location>
        <begin position="27"/>
        <end position="298"/>
    </location>
</feature>
<dbReference type="GO" id="GO:0005737">
    <property type="term" value="C:cytoplasm"/>
    <property type="evidence" value="ECO:0007669"/>
    <property type="project" value="TreeGrafter"/>
</dbReference>
<proteinExistence type="predicted"/>
<dbReference type="SUPFAM" id="SSF51430">
    <property type="entry name" value="NAD(P)-linked oxidoreductase"/>
    <property type="match status" value="1"/>
</dbReference>
<dbReference type="STRING" id="205917.A0A4Y9YPB2"/>
<keyword evidence="4" id="KW-1185">Reference proteome</keyword>
<gene>
    <name evidence="3" type="ORF">EVG20_g6016</name>
</gene>
<reference evidence="3 4" key="1">
    <citation type="submission" date="2019-02" db="EMBL/GenBank/DDBJ databases">
        <title>Genome sequencing of the rare red list fungi Dentipellis fragilis.</title>
        <authorList>
            <person name="Buettner E."/>
            <person name="Kellner H."/>
        </authorList>
    </citation>
    <scope>NUCLEOTIDE SEQUENCE [LARGE SCALE GENOMIC DNA]</scope>
    <source>
        <strain evidence="3 4">DSM 105465</strain>
    </source>
</reference>
<organism evidence="3 4">
    <name type="scientific">Dentipellis fragilis</name>
    <dbReference type="NCBI Taxonomy" id="205917"/>
    <lineage>
        <taxon>Eukaryota</taxon>
        <taxon>Fungi</taxon>
        <taxon>Dikarya</taxon>
        <taxon>Basidiomycota</taxon>
        <taxon>Agaricomycotina</taxon>
        <taxon>Agaricomycetes</taxon>
        <taxon>Russulales</taxon>
        <taxon>Hericiaceae</taxon>
        <taxon>Dentipellis</taxon>
    </lineage>
</organism>
<sequence length="392" mass="43204">MTTDAYTIQKTVRLGGTAKDIVVAKTGHGLMMMTWKPTPVPDEEAFAAMKAGMDALPPSVKMMLNSAEFYGVNPREANLELLARFFEKYPEYADKAFLSVKGGAGRESLMPDSSPENLRRSVDTINEKLRGTKRMDLFETARIPPTNPIEANMRVLKQLVDEGKFDHIGLSECGANTVRRANAVVPIAAVEIEVSPWSYEQETENVIATCKELEIPVVAYSPLGRGFLTGAVTKPEDFEEGDFRRTLTRFKDENMKANAALVAALKQVAAAKGVTPAQLSLAWVASRGPHVIPLPGSSCVLLLLLFLLRSSLLPFTRNLTLMLHASCRLVFFLADPDSDYRKAARTLENLRGGDLEMTPSELAAVEDVRKMIPVQGGRYIDEWGEKASMHWA</sequence>
<keyword evidence="1" id="KW-0560">Oxidoreductase</keyword>
<evidence type="ECO:0000256" key="1">
    <source>
        <dbReference type="ARBA" id="ARBA00023002"/>
    </source>
</evidence>
<dbReference type="Gene3D" id="3.20.20.100">
    <property type="entry name" value="NADP-dependent oxidoreductase domain"/>
    <property type="match status" value="1"/>
</dbReference>
<dbReference type="AlphaFoldDB" id="A0A4Y9YPB2"/>
<evidence type="ECO:0000313" key="4">
    <source>
        <dbReference type="Proteomes" id="UP000298327"/>
    </source>
</evidence>
<name>A0A4Y9YPB2_9AGAM</name>
<comment type="caution">
    <text evidence="3">The sequence shown here is derived from an EMBL/GenBank/DDBJ whole genome shotgun (WGS) entry which is preliminary data.</text>
</comment>
<dbReference type="Pfam" id="PF00248">
    <property type="entry name" value="Aldo_ket_red"/>
    <property type="match status" value="1"/>
</dbReference>
<dbReference type="Proteomes" id="UP000298327">
    <property type="component" value="Unassembled WGS sequence"/>
</dbReference>
<dbReference type="InterPro" id="IPR023210">
    <property type="entry name" value="NADP_OxRdtase_dom"/>
</dbReference>
<protein>
    <recommendedName>
        <fullName evidence="2">NADP-dependent oxidoreductase domain-containing protein</fullName>
    </recommendedName>
</protein>
<dbReference type="EMBL" id="SEOQ01000380">
    <property type="protein sequence ID" value="TFY64245.1"/>
    <property type="molecule type" value="Genomic_DNA"/>
</dbReference>
<dbReference type="PANTHER" id="PTHR43625">
    <property type="entry name" value="AFLATOXIN B1 ALDEHYDE REDUCTASE"/>
    <property type="match status" value="1"/>
</dbReference>
<evidence type="ECO:0000313" key="3">
    <source>
        <dbReference type="EMBL" id="TFY64245.1"/>
    </source>
</evidence>
<dbReference type="PANTHER" id="PTHR43625:SF78">
    <property type="entry name" value="PYRIDOXAL REDUCTASE-RELATED"/>
    <property type="match status" value="1"/>
</dbReference>
<dbReference type="OrthoDB" id="37537at2759"/>